<keyword evidence="4 7" id="KW-1133">Transmembrane helix</keyword>
<keyword evidence="5 7" id="KW-0472">Membrane</keyword>
<dbReference type="PANTHER" id="PTHR30572:SF4">
    <property type="entry name" value="ABC TRANSPORTER PERMEASE YTRF"/>
    <property type="match status" value="1"/>
</dbReference>
<accession>A0A852ZRD2</accession>
<dbReference type="RefSeq" id="WP_179813758.1">
    <property type="nucleotide sequence ID" value="NZ_JACBZD010000001.1"/>
</dbReference>
<dbReference type="GO" id="GO:0005886">
    <property type="term" value="C:plasma membrane"/>
    <property type="evidence" value="ECO:0007669"/>
    <property type="project" value="UniProtKB-SubCell"/>
</dbReference>
<dbReference type="InterPro" id="IPR025857">
    <property type="entry name" value="MacB_PCD"/>
</dbReference>
<keyword evidence="3 7" id="KW-0812">Transmembrane</keyword>
<evidence type="ECO:0000256" key="7">
    <source>
        <dbReference type="SAM" id="Phobius"/>
    </source>
</evidence>
<evidence type="ECO:0000313" key="11">
    <source>
        <dbReference type="Proteomes" id="UP000567795"/>
    </source>
</evidence>
<dbReference type="Pfam" id="PF02687">
    <property type="entry name" value="FtsX"/>
    <property type="match status" value="2"/>
</dbReference>
<evidence type="ECO:0000256" key="2">
    <source>
        <dbReference type="ARBA" id="ARBA00022475"/>
    </source>
</evidence>
<feature type="transmembrane region" description="Helical" evidence="7">
    <location>
        <begin position="778"/>
        <end position="798"/>
    </location>
</feature>
<comment type="subcellular location">
    <subcellularLocation>
        <location evidence="1">Cell membrane</location>
        <topology evidence="1">Multi-pass membrane protein</topology>
    </subcellularLocation>
</comment>
<feature type="transmembrane region" description="Helical" evidence="7">
    <location>
        <begin position="810"/>
        <end position="835"/>
    </location>
</feature>
<protein>
    <submittedName>
        <fullName evidence="10">Putative ABC transport system permease protein</fullName>
    </submittedName>
</protein>
<reference evidence="10 11" key="1">
    <citation type="submission" date="2020-07" db="EMBL/GenBank/DDBJ databases">
        <title>Sequencing the genomes of 1000 actinobacteria strains.</title>
        <authorList>
            <person name="Klenk H.-P."/>
        </authorList>
    </citation>
    <scope>NUCLEOTIDE SEQUENCE [LARGE SCALE GENOMIC DNA]</scope>
    <source>
        <strain evidence="10 11">DSM 42178</strain>
    </source>
</reference>
<dbReference type="Pfam" id="PF12704">
    <property type="entry name" value="MacB_PCD"/>
    <property type="match status" value="2"/>
</dbReference>
<feature type="domain" description="MacB-like periplasmic core" evidence="9">
    <location>
        <begin position="17"/>
        <end position="236"/>
    </location>
</feature>
<evidence type="ECO:0000259" key="9">
    <source>
        <dbReference type="Pfam" id="PF12704"/>
    </source>
</evidence>
<dbReference type="Proteomes" id="UP000567795">
    <property type="component" value="Unassembled WGS sequence"/>
</dbReference>
<dbReference type="InterPro" id="IPR003838">
    <property type="entry name" value="ABC3_permease_C"/>
</dbReference>
<feature type="domain" description="ABC3 transporter permease C-terminal" evidence="8">
    <location>
        <begin position="272"/>
        <end position="391"/>
    </location>
</feature>
<feature type="domain" description="ABC3 transporter permease C-terminal" evidence="8">
    <location>
        <begin position="729"/>
        <end position="845"/>
    </location>
</feature>
<sequence length="852" mass="87200">MLKATLRSFLAHRGRLVLSALAITLSVAFVAGTLIFTDTINRTFENLFRSTSPDVSVTAHEEVANDSFYGTPSTVPAELVDRIAAVDGVRQAQGDVSVESLTVVDDAGEPVGPTTGAPTIGGNWYTSDDPADDVVVMDSGRAPETAGEVVIDKDTADNRGIALGDTLRVISPAGEERAEVVGVARFTTANPGAALVFFDTATAQALLLGEQGVFTSVAVAAADGVADADLKERIAAAVGDQYEVRTADEQAATAAESIGSFLDVVRYAMLGFAGISLLVGVFLIFNTFSMLVAQRTRELGLLRAIGAGRGDVNRSVLTEAVLLGVVGATTGLAAGVGLAVLLRTLMESAGLNLDASLVFTWTTPVAAYLVGVLVTLIAAYVPARRAGRISPMAALREAGAPATTVGRARTVAGLVLLAGGVAALVAGTTAEETTTGGLLLGVGIPLTLVGLVVAGPATARLAVRGLGAALPRTYGTVGRMSRNNALRNPRRTGATAAALMIGVALVGAIAVTASSLERSIGGQLDRAVGADYILSGTTPFPAAVADRVRETEGVGTVTEVRGAPARAVAGDYREEVSVTAVTPNYDEAMHTEYQAGSGAEALAAGQAVISHQTAEAGGVGLGDTLELTFPDGRTARLEIGAITAEDSAAASVTGTAPMISLDTLAEYVPGSQDFLVLAAPEPGADSARVLDALDAALADYPQVEVRDQAEYKELLSGQINGVLTLVYGLLALAIIIAILGVVNTLALSVIERTTEIGMLRAIGTSRPQVRRMVRLESVLIAVYGALLGLVLGLVWGVAAQRVLATQGVDVLVVPWSTIVVVLLGAVVVGLVAAILPARRASRMNVLAAIAHE</sequence>
<feature type="transmembrane region" description="Helical" evidence="7">
    <location>
        <begin position="436"/>
        <end position="454"/>
    </location>
</feature>
<dbReference type="AlphaFoldDB" id="A0A852ZRD2"/>
<evidence type="ECO:0000259" key="8">
    <source>
        <dbReference type="Pfam" id="PF02687"/>
    </source>
</evidence>
<feature type="domain" description="MacB-like periplasmic core" evidence="9">
    <location>
        <begin position="492"/>
        <end position="695"/>
    </location>
</feature>
<feature type="transmembrane region" description="Helical" evidence="7">
    <location>
        <begin position="365"/>
        <end position="383"/>
    </location>
</feature>
<evidence type="ECO:0000256" key="6">
    <source>
        <dbReference type="ARBA" id="ARBA00038076"/>
    </source>
</evidence>
<dbReference type="GO" id="GO:0022857">
    <property type="term" value="F:transmembrane transporter activity"/>
    <property type="evidence" value="ECO:0007669"/>
    <property type="project" value="TreeGrafter"/>
</dbReference>
<evidence type="ECO:0000313" key="10">
    <source>
        <dbReference type="EMBL" id="NYI04929.1"/>
    </source>
</evidence>
<evidence type="ECO:0000256" key="4">
    <source>
        <dbReference type="ARBA" id="ARBA00022989"/>
    </source>
</evidence>
<feature type="transmembrane region" description="Helical" evidence="7">
    <location>
        <begin position="411"/>
        <end position="430"/>
    </location>
</feature>
<feature type="transmembrane region" description="Helical" evidence="7">
    <location>
        <begin position="496"/>
        <end position="516"/>
    </location>
</feature>
<dbReference type="PANTHER" id="PTHR30572">
    <property type="entry name" value="MEMBRANE COMPONENT OF TRANSPORTER-RELATED"/>
    <property type="match status" value="1"/>
</dbReference>
<comment type="similarity">
    <text evidence="6">Belongs to the ABC-4 integral membrane protein family.</text>
</comment>
<keyword evidence="11" id="KW-1185">Reference proteome</keyword>
<feature type="transmembrane region" description="Helical" evidence="7">
    <location>
        <begin position="267"/>
        <end position="293"/>
    </location>
</feature>
<comment type="caution">
    <text evidence="10">The sequence shown here is derived from an EMBL/GenBank/DDBJ whole genome shotgun (WGS) entry which is preliminary data.</text>
</comment>
<proteinExistence type="inferred from homology"/>
<evidence type="ECO:0000256" key="3">
    <source>
        <dbReference type="ARBA" id="ARBA00022692"/>
    </source>
</evidence>
<organism evidence="10 11">
    <name type="scientific">Allostreptomyces psammosilenae</name>
    <dbReference type="NCBI Taxonomy" id="1892865"/>
    <lineage>
        <taxon>Bacteria</taxon>
        <taxon>Bacillati</taxon>
        <taxon>Actinomycetota</taxon>
        <taxon>Actinomycetes</taxon>
        <taxon>Kitasatosporales</taxon>
        <taxon>Streptomycetaceae</taxon>
        <taxon>Allostreptomyces</taxon>
    </lineage>
</organism>
<keyword evidence="2" id="KW-1003">Cell membrane</keyword>
<gene>
    <name evidence="10" type="ORF">FHU37_001872</name>
</gene>
<dbReference type="InterPro" id="IPR050250">
    <property type="entry name" value="Macrolide_Exporter_MacB"/>
</dbReference>
<dbReference type="EMBL" id="JACBZD010000001">
    <property type="protein sequence ID" value="NYI04929.1"/>
    <property type="molecule type" value="Genomic_DNA"/>
</dbReference>
<feature type="transmembrane region" description="Helical" evidence="7">
    <location>
        <begin position="320"/>
        <end position="345"/>
    </location>
</feature>
<evidence type="ECO:0000256" key="1">
    <source>
        <dbReference type="ARBA" id="ARBA00004651"/>
    </source>
</evidence>
<feature type="transmembrane region" description="Helical" evidence="7">
    <location>
        <begin position="725"/>
        <end position="750"/>
    </location>
</feature>
<evidence type="ECO:0000256" key="5">
    <source>
        <dbReference type="ARBA" id="ARBA00023136"/>
    </source>
</evidence>
<name>A0A852ZRD2_9ACTN</name>